<dbReference type="PANTHER" id="PTHR30538">
    <property type="entry name" value="LYSINE 2,3-AMINOMUTASE-RELATED"/>
    <property type="match status" value="1"/>
</dbReference>
<proteinExistence type="predicted"/>
<sequence length="262" mass="30981">MKQKKILTLTLSQLKQLYKQELPALISIAQNSPNEEKFKIQLNAFIDTIPTNNTQETIKMLIDYDGKSIFELSTGQNIQIKTISLLYRFLTENLNDEETPTDLFIDLYFLFKGSENNYTSPSLQQIKKRTHLWESGLDKKVIEIREQNKERILHILIQKIENRKTASRYHFESDLNYNEKYELVKEWWNDFRFHLSTAVKSPKELNRFLGNSLSDETMYLLQRAKKIGMPFFVTPYYLSLLNINEEGYNDISIRSYLLAELN</sequence>
<reference evidence="2 3" key="1">
    <citation type="journal article" date="2018" name="Nat. Biotechnol.">
        <title>A standardized bacterial taxonomy based on genome phylogeny substantially revises the tree of life.</title>
        <authorList>
            <person name="Parks D.H."/>
            <person name="Chuvochina M."/>
            <person name="Waite D.W."/>
            <person name="Rinke C."/>
            <person name="Skarshewski A."/>
            <person name="Chaumeil P.A."/>
            <person name="Hugenholtz P."/>
        </authorList>
    </citation>
    <scope>NUCLEOTIDE SEQUENCE [LARGE SCALE GENOMIC DNA]</scope>
    <source>
        <strain evidence="2">UBA11482</strain>
    </source>
</reference>
<accession>A0A354LYN9</accession>
<comment type="caution">
    <text evidence="2">The sequence shown here is derived from an EMBL/GenBank/DDBJ whole genome shotgun (WGS) entry which is preliminary data.</text>
</comment>
<keyword evidence="1" id="KW-0408">Iron</keyword>
<dbReference type="AlphaFoldDB" id="A0A354LYN9"/>
<gene>
    <name evidence="2" type="ORF">DDY73_00075</name>
</gene>
<dbReference type="Proteomes" id="UP000262954">
    <property type="component" value="Unassembled WGS sequence"/>
</dbReference>
<organism evidence="2 3">
    <name type="scientific">Coprobacter fastidiosus</name>
    <dbReference type="NCBI Taxonomy" id="1099853"/>
    <lineage>
        <taxon>Bacteria</taxon>
        <taxon>Pseudomonadati</taxon>
        <taxon>Bacteroidota</taxon>
        <taxon>Bacteroidia</taxon>
        <taxon>Bacteroidales</taxon>
        <taxon>Barnesiellaceae</taxon>
        <taxon>Coprobacter</taxon>
    </lineage>
</organism>
<evidence type="ECO:0000313" key="3">
    <source>
        <dbReference type="Proteomes" id="UP000262954"/>
    </source>
</evidence>
<dbReference type="GO" id="GO:0051539">
    <property type="term" value="F:4 iron, 4 sulfur cluster binding"/>
    <property type="evidence" value="ECO:0007669"/>
    <property type="project" value="UniProtKB-KW"/>
</dbReference>
<protein>
    <submittedName>
        <fullName evidence="2">KamA family protein</fullName>
    </submittedName>
</protein>
<dbReference type="EMBL" id="DNWC01000002">
    <property type="protein sequence ID" value="HBJ07378.1"/>
    <property type="molecule type" value="Genomic_DNA"/>
</dbReference>
<evidence type="ECO:0000256" key="1">
    <source>
        <dbReference type="ARBA" id="ARBA00022485"/>
    </source>
</evidence>
<name>A0A354LYN9_9BACT</name>
<evidence type="ECO:0000313" key="2">
    <source>
        <dbReference type="EMBL" id="HBJ07378.1"/>
    </source>
</evidence>
<keyword evidence="1" id="KW-0004">4Fe-4S</keyword>
<keyword evidence="1" id="KW-0411">Iron-sulfur</keyword>
<feature type="non-terminal residue" evidence="2">
    <location>
        <position position="262"/>
    </location>
</feature>
<keyword evidence="1" id="KW-0479">Metal-binding</keyword>
<dbReference type="PANTHER" id="PTHR30538:SF1">
    <property type="entry name" value="L-LYSINE 2,3-AMINOMUTASE"/>
    <property type="match status" value="1"/>
</dbReference>
<dbReference type="InterPro" id="IPR003739">
    <property type="entry name" value="Lys_aminomutase/Glu_NH3_mut"/>
</dbReference>